<name>A0ABD3Q767_9STRA</name>
<organism evidence="3 4">
    <name type="scientific">Stephanodiscus triporus</name>
    <dbReference type="NCBI Taxonomy" id="2934178"/>
    <lineage>
        <taxon>Eukaryota</taxon>
        <taxon>Sar</taxon>
        <taxon>Stramenopiles</taxon>
        <taxon>Ochrophyta</taxon>
        <taxon>Bacillariophyta</taxon>
        <taxon>Coscinodiscophyceae</taxon>
        <taxon>Thalassiosirophycidae</taxon>
        <taxon>Stephanodiscales</taxon>
        <taxon>Stephanodiscaceae</taxon>
        <taxon>Stephanodiscus</taxon>
    </lineage>
</organism>
<protein>
    <submittedName>
        <fullName evidence="3">Uncharacterized protein</fullName>
    </submittedName>
</protein>
<feature type="coiled-coil region" evidence="1">
    <location>
        <begin position="192"/>
        <end position="219"/>
    </location>
</feature>
<feature type="compositionally biased region" description="Basic and acidic residues" evidence="2">
    <location>
        <begin position="55"/>
        <end position="77"/>
    </location>
</feature>
<keyword evidence="1" id="KW-0175">Coiled coil</keyword>
<dbReference type="Proteomes" id="UP001530315">
    <property type="component" value="Unassembled WGS sequence"/>
</dbReference>
<feature type="region of interest" description="Disordered" evidence="2">
    <location>
        <begin position="52"/>
        <end position="77"/>
    </location>
</feature>
<keyword evidence="4" id="KW-1185">Reference proteome</keyword>
<accession>A0ABD3Q767</accession>
<evidence type="ECO:0000313" key="3">
    <source>
        <dbReference type="EMBL" id="KAL3796359.1"/>
    </source>
</evidence>
<evidence type="ECO:0000256" key="2">
    <source>
        <dbReference type="SAM" id="MobiDB-lite"/>
    </source>
</evidence>
<comment type="caution">
    <text evidence="3">The sequence shown here is derived from an EMBL/GenBank/DDBJ whole genome shotgun (WGS) entry which is preliminary data.</text>
</comment>
<sequence length="769" mass="89103">MLLERPPTLRQVRGGLEEALEANERLAAEYAYAARKCADAERRIVDEVNMASKAATEDERERSREVSRRLREEYEKSSEATSERVRRLRIALRSANDRKRRLKKERDDARRKLGSTEERVGRRYADEVDSLKRSLVEGEGKIRRMESLVMENDGIVREERERLMAEIMFLTKSFGDLRSELANNAHMYEDCIATYEREAAEKDARIFALEEELTAANARICVLESQIKELASELEDERAISANLTATVTDLRGELDSARVNAAGYDDIIAILRREVESYQITVAESDYKAKSYELKERELAELLGKASESLAREKERAMVVLEDKDTRIAVLDRELAEKFDEIYTVREAAKKTNEQLSNMTGMYNTERHRADALDEKIRKLNQLTAGVVGAKAIADDDADFLTSGESDRLTKFLKDVIASNDQYKSLVDTYESKMKFMSQRLILSEQNVSNKQDQIKSLRRELVEATVKAQDMTADKTSNSSRAEVDDTQYTIWKAQANGMIVQLTNDLKEKEASIMELQKRLEKRLNNEQQQPQKELLNTRIESLEDQIARLKLVLVETQVKAKKRIKHKNQSLKEMQDAVTTLTAEMEDLRREKNQLTNQLSEAIQRREDDYQIHKRHLRQTEDRLSKEHIVNMKAIEDEMNQTIQQLEVEIRFLKDNAEPTLADASNDHSKVQEMEESLRRSKEKEVSLINQNMMMKQKLQEMLEQQARERPPVISVVMDDEDQDVDNDRSKTVKRLPTYYTERQGPGVIQFVGNAWKKLFRRKKL</sequence>
<reference evidence="3 4" key="1">
    <citation type="submission" date="2024-10" db="EMBL/GenBank/DDBJ databases">
        <title>Updated reference genomes for cyclostephanoid diatoms.</title>
        <authorList>
            <person name="Roberts W.R."/>
            <person name="Alverson A.J."/>
        </authorList>
    </citation>
    <scope>NUCLEOTIDE SEQUENCE [LARGE SCALE GENOMIC DNA]</scope>
    <source>
        <strain evidence="3 4">AJA276-08</strain>
    </source>
</reference>
<dbReference type="AlphaFoldDB" id="A0ABD3Q767"/>
<gene>
    <name evidence="3" type="ORF">ACHAW5_001685</name>
</gene>
<evidence type="ECO:0000256" key="1">
    <source>
        <dbReference type="SAM" id="Coils"/>
    </source>
</evidence>
<dbReference type="EMBL" id="JALLAZ020000388">
    <property type="protein sequence ID" value="KAL3796359.1"/>
    <property type="molecule type" value="Genomic_DNA"/>
</dbReference>
<proteinExistence type="predicted"/>
<evidence type="ECO:0000313" key="4">
    <source>
        <dbReference type="Proteomes" id="UP001530315"/>
    </source>
</evidence>
<feature type="coiled-coil region" evidence="1">
    <location>
        <begin position="633"/>
        <end position="695"/>
    </location>
</feature>
<feature type="coiled-coil region" evidence="1">
    <location>
        <begin position="442"/>
        <end position="609"/>
    </location>
</feature>